<dbReference type="GO" id="GO:0005506">
    <property type="term" value="F:iron ion binding"/>
    <property type="evidence" value="ECO:0007669"/>
    <property type="project" value="InterPro"/>
</dbReference>
<dbReference type="Gene3D" id="1.10.630.10">
    <property type="entry name" value="Cytochrome P450"/>
    <property type="match status" value="1"/>
</dbReference>
<evidence type="ECO:0000256" key="6">
    <source>
        <dbReference type="ARBA" id="ARBA00023004"/>
    </source>
</evidence>
<evidence type="ECO:0000256" key="9">
    <source>
        <dbReference type="RuleBase" id="RU000461"/>
    </source>
</evidence>
<evidence type="ECO:0000256" key="1">
    <source>
        <dbReference type="ARBA" id="ARBA00001971"/>
    </source>
</evidence>
<organism evidence="10">
    <name type="scientific">Eurytemora affinis</name>
    <name type="common">Copepod</name>
    <name type="synonym">Temora affinis</name>
    <dbReference type="NCBI Taxonomy" id="88015"/>
    <lineage>
        <taxon>Eukaryota</taxon>
        <taxon>Metazoa</taxon>
        <taxon>Ecdysozoa</taxon>
        <taxon>Arthropoda</taxon>
        <taxon>Crustacea</taxon>
        <taxon>Multicrustacea</taxon>
        <taxon>Hexanauplia</taxon>
        <taxon>Copepoda</taxon>
        <taxon>Calanoida</taxon>
        <taxon>Temoridae</taxon>
        <taxon>Eurytemora</taxon>
    </lineage>
</organism>
<reference evidence="10" key="1">
    <citation type="submission" date="2020-10" db="EMBL/GenBank/DDBJ databases">
        <authorList>
            <person name="Kim D.-H."/>
        </authorList>
    </citation>
    <scope>NUCLEOTIDE SEQUENCE</scope>
</reference>
<dbReference type="SUPFAM" id="SSF48264">
    <property type="entry name" value="Cytochrome P450"/>
    <property type="match status" value="1"/>
</dbReference>
<evidence type="ECO:0000256" key="8">
    <source>
        <dbReference type="PIRSR" id="PIRSR602401-1"/>
    </source>
</evidence>
<sequence>MFRISRLNIPGMVEKNFYSARFISNVPMYDELKKFQHAMMNNCLHVFTREAHKELGPIFKLPIMNLVFIADPSMSSDLLGTSGERYPKTFIPESWEIHAREYGVKRGLIFLAGEEWWEQRSRLNPLMLKSAAITKMNPSIEKEASELLKRLDGDSSQIQKDVYRSVTKILLELFIGTSKDFPLDQAIERVIIDNSGLFRGTTQLMFNPQEHFERKSPEWMMFIGHVDGILATLKQGIRASYKEKLEHGVAAELFKLGTSLEDVEKIVCDFLLGGVDTTTTSIMWVLHELGQNPDVQERIRAELKTVCGDNPCSGDVLESIPLMKGLFRETSRLYPAVPFLSRIISKNVKVGEHILPPGTNVMVSNSAMAFNSTNFPNPSVNKPERWIRDNDMPKDLKNDMAASVRPFGHGVRMCVGRRVAENSLLVLVSNIVQNYQVSAEKAEYATKMIGVPKDKIKISIKPL</sequence>
<comment type="similarity">
    <text evidence="2 9">Belongs to the cytochrome P450 family.</text>
</comment>
<dbReference type="PRINTS" id="PR00463">
    <property type="entry name" value="EP450I"/>
</dbReference>
<feature type="binding site" description="axial binding residue" evidence="8">
    <location>
        <position position="414"/>
    </location>
    <ligand>
        <name>heme</name>
        <dbReference type="ChEBI" id="CHEBI:30413"/>
    </ligand>
    <ligandPart>
        <name>Fe</name>
        <dbReference type="ChEBI" id="CHEBI:18248"/>
    </ligandPart>
</feature>
<dbReference type="AlphaFoldDB" id="A0A8B0MCU2"/>
<reference evidence="10" key="2">
    <citation type="journal article" name="Mar. Pollut. Bull.">
        <title>The genome of the European estuarine calanoid copepod Eurytemora affinis: Potential use in molecular ecotoxicology.</title>
        <authorList>
            <person name="Choi B.S."/>
            <person name="Kim D.H."/>
            <person name="Kim M.S."/>
            <person name="Park J.C."/>
            <person name="Lee Y.H."/>
            <person name="Kim H.J."/>
            <person name="Jeong C.B."/>
            <person name="Hagiwara A."/>
            <person name="Souissi S."/>
            <person name="Lee J.S."/>
        </authorList>
    </citation>
    <scope>NUCLEOTIDE SEQUENCE</scope>
</reference>
<keyword evidence="4 8" id="KW-0479">Metal-binding</keyword>
<evidence type="ECO:0000256" key="7">
    <source>
        <dbReference type="ARBA" id="ARBA00023033"/>
    </source>
</evidence>
<dbReference type="InterPro" id="IPR002401">
    <property type="entry name" value="Cyt_P450_E_grp-I"/>
</dbReference>
<proteinExistence type="evidence at transcript level"/>
<evidence type="ECO:0000256" key="4">
    <source>
        <dbReference type="ARBA" id="ARBA00022723"/>
    </source>
</evidence>
<accession>A0A8B0MCU2</accession>
<dbReference type="GO" id="GO:0004497">
    <property type="term" value="F:monooxygenase activity"/>
    <property type="evidence" value="ECO:0007669"/>
    <property type="project" value="UniProtKB-KW"/>
</dbReference>
<comment type="cofactor">
    <cofactor evidence="1 8">
        <name>heme</name>
        <dbReference type="ChEBI" id="CHEBI:30413"/>
    </cofactor>
</comment>
<evidence type="ECO:0000256" key="2">
    <source>
        <dbReference type="ARBA" id="ARBA00010617"/>
    </source>
</evidence>
<dbReference type="Pfam" id="PF00067">
    <property type="entry name" value="p450"/>
    <property type="match status" value="1"/>
</dbReference>
<keyword evidence="7 9" id="KW-0503">Monooxygenase</keyword>
<dbReference type="PANTHER" id="PTHR24279">
    <property type="entry name" value="CYTOCHROME P450"/>
    <property type="match status" value="1"/>
</dbReference>
<dbReference type="EMBL" id="MW149346">
    <property type="protein sequence ID" value="QTW43646.1"/>
    <property type="molecule type" value="mRNA"/>
</dbReference>
<dbReference type="InterPro" id="IPR001128">
    <property type="entry name" value="Cyt_P450"/>
</dbReference>
<dbReference type="InterPro" id="IPR050479">
    <property type="entry name" value="CYP11_CYP27_families"/>
</dbReference>
<protein>
    <submittedName>
        <fullName evidence="10">CYP315A1</fullName>
    </submittedName>
</protein>
<dbReference type="OrthoDB" id="3945418at2759"/>
<dbReference type="GO" id="GO:0020037">
    <property type="term" value="F:heme binding"/>
    <property type="evidence" value="ECO:0007669"/>
    <property type="project" value="InterPro"/>
</dbReference>
<evidence type="ECO:0000256" key="3">
    <source>
        <dbReference type="ARBA" id="ARBA00022617"/>
    </source>
</evidence>
<dbReference type="PANTHER" id="PTHR24279:SF120">
    <property type="entry name" value="CYTOCHROME P450"/>
    <property type="match status" value="1"/>
</dbReference>
<dbReference type="PROSITE" id="PS00086">
    <property type="entry name" value="CYTOCHROME_P450"/>
    <property type="match status" value="1"/>
</dbReference>
<dbReference type="InterPro" id="IPR036396">
    <property type="entry name" value="Cyt_P450_sf"/>
</dbReference>
<evidence type="ECO:0000256" key="5">
    <source>
        <dbReference type="ARBA" id="ARBA00023002"/>
    </source>
</evidence>
<dbReference type="PRINTS" id="PR00385">
    <property type="entry name" value="P450"/>
</dbReference>
<dbReference type="InterPro" id="IPR017972">
    <property type="entry name" value="Cyt_P450_CS"/>
</dbReference>
<evidence type="ECO:0000313" key="10">
    <source>
        <dbReference type="EMBL" id="QTW43646.1"/>
    </source>
</evidence>
<keyword evidence="3 8" id="KW-0349">Heme</keyword>
<dbReference type="GO" id="GO:0016705">
    <property type="term" value="F:oxidoreductase activity, acting on paired donors, with incorporation or reduction of molecular oxygen"/>
    <property type="evidence" value="ECO:0007669"/>
    <property type="project" value="InterPro"/>
</dbReference>
<name>A0A8B0MCU2_EURAF</name>
<keyword evidence="5 9" id="KW-0560">Oxidoreductase</keyword>
<keyword evidence="6 8" id="KW-0408">Iron</keyword>